<organism evidence="1 2">
    <name type="scientific">Ilyodon furcidens</name>
    <name type="common">goldbreast splitfin</name>
    <dbReference type="NCBI Taxonomy" id="33524"/>
    <lineage>
        <taxon>Eukaryota</taxon>
        <taxon>Metazoa</taxon>
        <taxon>Chordata</taxon>
        <taxon>Craniata</taxon>
        <taxon>Vertebrata</taxon>
        <taxon>Euteleostomi</taxon>
        <taxon>Actinopterygii</taxon>
        <taxon>Neopterygii</taxon>
        <taxon>Teleostei</taxon>
        <taxon>Neoteleostei</taxon>
        <taxon>Acanthomorphata</taxon>
        <taxon>Ovalentaria</taxon>
        <taxon>Atherinomorphae</taxon>
        <taxon>Cyprinodontiformes</taxon>
        <taxon>Goodeidae</taxon>
        <taxon>Ilyodon</taxon>
    </lineage>
</organism>
<name>A0ABV0T473_9TELE</name>
<dbReference type="Proteomes" id="UP001482620">
    <property type="component" value="Unassembled WGS sequence"/>
</dbReference>
<sequence length="103" mass="11828">MAYFNSHEEVESSAKVRDLASHLRDPIVKAYFMFLRAALKPLYEFNIVFQCDQLYFLESEGVQIHRLIKRILGFLIPARAIVGVPLKEVEYGEGHQLADESSL</sequence>
<protein>
    <submittedName>
        <fullName evidence="1">Uncharacterized protein</fullName>
    </submittedName>
</protein>
<proteinExistence type="predicted"/>
<comment type="caution">
    <text evidence="1">The sequence shown here is derived from an EMBL/GenBank/DDBJ whole genome shotgun (WGS) entry which is preliminary data.</text>
</comment>
<evidence type="ECO:0000313" key="2">
    <source>
        <dbReference type="Proteomes" id="UP001482620"/>
    </source>
</evidence>
<gene>
    <name evidence="1" type="ORF">ILYODFUR_035119</name>
</gene>
<dbReference type="EMBL" id="JAHRIQ010018152">
    <property type="protein sequence ID" value="MEQ2227180.1"/>
    <property type="molecule type" value="Genomic_DNA"/>
</dbReference>
<keyword evidence="2" id="KW-1185">Reference proteome</keyword>
<accession>A0ABV0T473</accession>
<evidence type="ECO:0000313" key="1">
    <source>
        <dbReference type="EMBL" id="MEQ2227180.1"/>
    </source>
</evidence>
<reference evidence="1 2" key="1">
    <citation type="submission" date="2021-06" db="EMBL/GenBank/DDBJ databases">
        <authorList>
            <person name="Palmer J.M."/>
        </authorList>
    </citation>
    <scope>NUCLEOTIDE SEQUENCE [LARGE SCALE GENOMIC DNA]</scope>
    <source>
        <strain evidence="2">if_2019</strain>
        <tissue evidence="1">Muscle</tissue>
    </source>
</reference>